<name>R0K5B8_ANAPL</name>
<dbReference type="AlphaFoldDB" id="R0K5B8"/>
<organism evidence="2 3">
    <name type="scientific">Anas platyrhynchos</name>
    <name type="common">Mallard</name>
    <name type="synonym">Anas boschas</name>
    <dbReference type="NCBI Taxonomy" id="8839"/>
    <lineage>
        <taxon>Eukaryota</taxon>
        <taxon>Metazoa</taxon>
        <taxon>Chordata</taxon>
        <taxon>Craniata</taxon>
        <taxon>Vertebrata</taxon>
        <taxon>Euteleostomi</taxon>
        <taxon>Archelosauria</taxon>
        <taxon>Archosauria</taxon>
        <taxon>Dinosauria</taxon>
        <taxon>Saurischia</taxon>
        <taxon>Theropoda</taxon>
        <taxon>Coelurosauria</taxon>
        <taxon>Aves</taxon>
        <taxon>Neognathae</taxon>
        <taxon>Galloanserae</taxon>
        <taxon>Anseriformes</taxon>
        <taxon>Anatidae</taxon>
        <taxon>Anatinae</taxon>
        <taxon>Anas</taxon>
    </lineage>
</organism>
<feature type="region of interest" description="Disordered" evidence="1">
    <location>
        <begin position="24"/>
        <end position="110"/>
    </location>
</feature>
<gene>
    <name evidence="2" type="ORF">Anapl_13860</name>
</gene>
<sequence length="201" mass="21656">MNSLDRWPKVTGPHTVTSQALTVGPRAEQKGSDLHICSGPSPQAPHTVSEKDGVQSAIQPSYTDPCHKEEHPPVHTQPTDCTQSSNITRISHSRVHREAPGLGEGRLPRDKAHLHNGIPSKLSWCVLPAEATGARRITVTFKGPGKLDEEDKIPAGNTKGKTQPLCRSSDDGTGAAKPTQILPSATQFTYFEVLLAEQLLP</sequence>
<protein>
    <submittedName>
        <fullName evidence="2">Uncharacterized protein</fullName>
    </submittedName>
</protein>
<accession>R0K5B8</accession>
<keyword evidence="3" id="KW-1185">Reference proteome</keyword>
<evidence type="ECO:0000256" key="1">
    <source>
        <dbReference type="SAM" id="MobiDB-lite"/>
    </source>
</evidence>
<evidence type="ECO:0000313" key="3">
    <source>
        <dbReference type="Proteomes" id="UP000296049"/>
    </source>
</evidence>
<dbReference type="EMBL" id="KB742735">
    <property type="protein sequence ID" value="EOB04917.1"/>
    <property type="molecule type" value="Genomic_DNA"/>
</dbReference>
<feature type="compositionally biased region" description="Polar residues" evidence="1">
    <location>
        <begin position="76"/>
        <end position="90"/>
    </location>
</feature>
<proteinExistence type="predicted"/>
<evidence type="ECO:0000313" key="2">
    <source>
        <dbReference type="EMBL" id="EOB04917.1"/>
    </source>
</evidence>
<dbReference type="Proteomes" id="UP000296049">
    <property type="component" value="Unassembled WGS sequence"/>
</dbReference>
<feature type="region of interest" description="Disordered" evidence="1">
    <location>
        <begin position="148"/>
        <end position="178"/>
    </location>
</feature>
<reference evidence="3" key="1">
    <citation type="journal article" date="2013" name="Nat. Genet.">
        <title>The duck genome and transcriptome provide insight into an avian influenza virus reservoir species.</title>
        <authorList>
            <person name="Huang Y."/>
            <person name="Li Y."/>
            <person name="Burt D.W."/>
            <person name="Chen H."/>
            <person name="Zhang Y."/>
            <person name="Qian W."/>
            <person name="Kim H."/>
            <person name="Gan S."/>
            <person name="Zhao Y."/>
            <person name="Li J."/>
            <person name="Yi K."/>
            <person name="Feng H."/>
            <person name="Zhu P."/>
            <person name="Li B."/>
            <person name="Liu Q."/>
            <person name="Fairley S."/>
            <person name="Magor K.E."/>
            <person name="Du Z."/>
            <person name="Hu X."/>
            <person name="Goodman L."/>
            <person name="Tafer H."/>
            <person name="Vignal A."/>
            <person name="Lee T."/>
            <person name="Kim K.W."/>
            <person name="Sheng Z."/>
            <person name="An Y."/>
            <person name="Searle S."/>
            <person name="Herrero J."/>
            <person name="Groenen M.A."/>
            <person name="Crooijmans R.P."/>
            <person name="Faraut T."/>
            <person name="Cai Q."/>
            <person name="Webster R.G."/>
            <person name="Aldridge J.R."/>
            <person name="Warren W.C."/>
            <person name="Bartschat S."/>
            <person name="Kehr S."/>
            <person name="Marz M."/>
            <person name="Stadler P.F."/>
            <person name="Smith J."/>
            <person name="Kraus R.H."/>
            <person name="Zhao Y."/>
            <person name="Ren L."/>
            <person name="Fei J."/>
            <person name="Morisson M."/>
            <person name="Kaiser P."/>
            <person name="Griffin D.K."/>
            <person name="Rao M."/>
            <person name="Pitel F."/>
            <person name="Wang J."/>
            <person name="Li N."/>
        </authorList>
    </citation>
    <scope>NUCLEOTIDE SEQUENCE [LARGE SCALE GENOMIC DNA]</scope>
</reference>